<comment type="caution">
    <text evidence="2">The sequence shown here is derived from an EMBL/GenBank/DDBJ whole genome shotgun (WGS) entry which is preliminary data.</text>
</comment>
<dbReference type="AlphaFoldDB" id="A0A2M7W354"/>
<protein>
    <recommendedName>
        <fullName evidence="4">Dystroglycan-type cadherin-like domain-containing protein</fullName>
    </recommendedName>
</protein>
<dbReference type="InterPro" id="IPR015919">
    <property type="entry name" value="Cadherin-like_sf"/>
</dbReference>
<dbReference type="InterPro" id="IPR013783">
    <property type="entry name" value="Ig-like_fold"/>
</dbReference>
<evidence type="ECO:0000313" key="2">
    <source>
        <dbReference type="EMBL" id="PJA15754.1"/>
    </source>
</evidence>
<name>A0A2M7W354_9BACT</name>
<evidence type="ECO:0000256" key="1">
    <source>
        <dbReference type="SAM" id="Phobius"/>
    </source>
</evidence>
<dbReference type="GO" id="GO:0005509">
    <property type="term" value="F:calcium ion binding"/>
    <property type="evidence" value="ECO:0007669"/>
    <property type="project" value="InterPro"/>
</dbReference>
<organism evidence="2 3">
    <name type="scientific">Candidatus Dojkabacteria bacterium CG_4_10_14_0_2_um_filter_Dojkabacteria_WS6_41_15</name>
    <dbReference type="NCBI Taxonomy" id="2014249"/>
    <lineage>
        <taxon>Bacteria</taxon>
        <taxon>Candidatus Dojkabacteria</taxon>
    </lineage>
</organism>
<sequence>MRSITKIIIVIAILMVTFGLPVLLEQVISPAAPTTGNVSPSVIATVMVEDIRFLSIPPVLVNADSVFVYKLVATSISGEAIAVSVQSKPDWLEWNNELQQLQGTVPAVSGVFSVTMQATTLGGASAEQAFTVTIDQPQEVKGATTIALWRDPFHPNPAEVQNVEQLIPSVATESELPPVTEVLGEKVAKATSGAALQAKSPTFYGIVAITVLLVVLIVMLIAKIIKVANLSKPKGPAGVIIERGQR</sequence>
<accession>A0A2M7W354</accession>
<dbReference type="GO" id="GO:0016020">
    <property type="term" value="C:membrane"/>
    <property type="evidence" value="ECO:0007669"/>
    <property type="project" value="InterPro"/>
</dbReference>
<reference evidence="3" key="1">
    <citation type="submission" date="2017-09" db="EMBL/GenBank/DDBJ databases">
        <title>Depth-based differentiation of microbial function through sediment-hosted aquifers and enrichment of novel symbionts in the deep terrestrial subsurface.</title>
        <authorList>
            <person name="Probst A.J."/>
            <person name="Ladd B."/>
            <person name="Jarett J.K."/>
            <person name="Geller-Mcgrath D.E."/>
            <person name="Sieber C.M.K."/>
            <person name="Emerson J.B."/>
            <person name="Anantharaman K."/>
            <person name="Thomas B.C."/>
            <person name="Malmstrom R."/>
            <person name="Stieglmeier M."/>
            <person name="Klingl A."/>
            <person name="Woyke T."/>
            <person name="Ryan C.M."/>
            <person name="Banfield J.F."/>
        </authorList>
    </citation>
    <scope>NUCLEOTIDE SEQUENCE [LARGE SCALE GENOMIC DNA]</scope>
</reference>
<keyword evidence="1" id="KW-0472">Membrane</keyword>
<evidence type="ECO:0008006" key="4">
    <source>
        <dbReference type="Google" id="ProtNLM"/>
    </source>
</evidence>
<dbReference type="Pfam" id="PF05345">
    <property type="entry name" value="He_PIG"/>
    <property type="match status" value="1"/>
</dbReference>
<dbReference type="EMBL" id="PFQB01000009">
    <property type="protein sequence ID" value="PJA15754.1"/>
    <property type="molecule type" value="Genomic_DNA"/>
</dbReference>
<dbReference type="SUPFAM" id="SSF49313">
    <property type="entry name" value="Cadherin-like"/>
    <property type="match status" value="1"/>
</dbReference>
<evidence type="ECO:0000313" key="3">
    <source>
        <dbReference type="Proteomes" id="UP000228952"/>
    </source>
</evidence>
<gene>
    <name evidence="2" type="ORF">COX64_00360</name>
</gene>
<keyword evidence="1" id="KW-1133">Transmembrane helix</keyword>
<dbReference type="Proteomes" id="UP000228952">
    <property type="component" value="Unassembled WGS sequence"/>
</dbReference>
<proteinExistence type="predicted"/>
<dbReference type="Gene3D" id="2.60.40.10">
    <property type="entry name" value="Immunoglobulins"/>
    <property type="match status" value="1"/>
</dbReference>
<feature type="transmembrane region" description="Helical" evidence="1">
    <location>
        <begin position="203"/>
        <end position="225"/>
    </location>
</feature>
<feature type="transmembrane region" description="Helical" evidence="1">
    <location>
        <begin position="7"/>
        <end position="24"/>
    </location>
</feature>
<keyword evidence="1" id="KW-0812">Transmembrane</keyword>